<dbReference type="InterPro" id="IPR036779">
    <property type="entry name" value="LysM_dom_sf"/>
</dbReference>
<proteinExistence type="predicted"/>
<protein>
    <submittedName>
        <fullName evidence="4">LysM peptidoglycan-binding domain-containing protein</fullName>
    </submittedName>
</protein>
<comment type="caution">
    <text evidence="4">The sequence shown here is derived from an EMBL/GenBank/DDBJ whole genome shotgun (WGS) entry which is preliminary data.</text>
</comment>
<reference evidence="5" key="1">
    <citation type="journal article" date="2019" name="Int. J. Syst. Evol. Microbiol.">
        <title>The Global Catalogue of Microorganisms (GCM) 10K type strain sequencing project: providing services to taxonomists for standard genome sequencing and annotation.</title>
        <authorList>
            <consortium name="The Broad Institute Genomics Platform"/>
            <consortium name="The Broad Institute Genome Sequencing Center for Infectious Disease"/>
            <person name="Wu L."/>
            <person name="Ma J."/>
        </authorList>
    </citation>
    <scope>NUCLEOTIDE SEQUENCE [LARGE SCALE GENOMIC DNA]</scope>
    <source>
        <strain evidence="5">CCUG 61484</strain>
    </source>
</reference>
<dbReference type="PANTHER" id="PTHR33734">
    <property type="entry name" value="LYSM DOMAIN-CONTAINING GPI-ANCHORED PROTEIN 2"/>
    <property type="match status" value="1"/>
</dbReference>
<keyword evidence="2" id="KW-0732">Signal</keyword>
<feature type="chain" id="PRO_5046636191" evidence="2">
    <location>
        <begin position="22"/>
        <end position="326"/>
    </location>
</feature>
<dbReference type="InterPro" id="IPR036908">
    <property type="entry name" value="RlpA-like_sf"/>
</dbReference>
<evidence type="ECO:0000256" key="2">
    <source>
        <dbReference type="SAM" id="SignalP"/>
    </source>
</evidence>
<feature type="signal peptide" evidence="2">
    <location>
        <begin position="1"/>
        <end position="21"/>
    </location>
</feature>
<dbReference type="SMART" id="SM00257">
    <property type="entry name" value="LysM"/>
    <property type="match status" value="2"/>
</dbReference>
<dbReference type="Pfam" id="PF01476">
    <property type="entry name" value="LysM"/>
    <property type="match status" value="2"/>
</dbReference>
<evidence type="ECO:0000313" key="4">
    <source>
        <dbReference type="EMBL" id="MFD0792094.1"/>
    </source>
</evidence>
<evidence type="ECO:0000256" key="1">
    <source>
        <dbReference type="SAM" id="MobiDB-lite"/>
    </source>
</evidence>
<feature type="compositionally biased region" description="Low complexity" evidence="1">
    <location>
        <begin position="131"/>
        <end position="144"/>
    </location>
</feature>
<name>A0ABW3APB6_9SPHI</name>
<dbReference type="CDD" id="cd00118">
    <property type="entry name" value="LysM"/>
    <property type="match status" value="1"/>
</dbReference>
<dbReference type="InterPro" id="IPR018392">
    <property type="entry name" value="LysM"/>
</dbReference>
<organism evidence="4 5">
    <name type="scientific">Mucilaginibacter litoreus</name>
    <dbReference type="NCBI Taxonomy" id="1048221"/>
    <lineage>
        <taxon>Bacteria</taxon>
        <taxon>Pseudomonadati</taxon>
        <taxon>Bacteroidota</taxon>
        <taxon>Sphingobacteriia</taxon>
        <taxon>Sphingobacteriales</taxon>
        <taxon>Sphingobacteriaceae</taxon>
        <taxon>Mucilaginibacter</taxon>
    </lineage>
</organism>
<dbReference type="Proteomes" id="UP001597010">
    <property type="component" value="Unassembled WGS sequence"/>
</dbReference>
<accession>A0ABW3APB6</accession>
<evidence type="ECO:0000313" key="5">
    <source>
        <dbReference type="Proteomes" id="UP001597010"/>
    </source>
</evidence>
<keyword evidence="5" id="KW-1185">Reference proteome</keyword>
<dbReference type="SUPFAM" id="SSF54106">
    <property type="entry name" value="LysM domain"/>
    <property type="match status" value="1"/>
</dbReference>
<dbReference type="Gene3D" id="2.40.40.10">
    <property type="entry name" value="RlpA-like domain"/>
    <property type="match status" value="1"/>
</dbReference>
<feature type="domain" description="LysM" evidence="3">
    <location>
        <begin position="144"/>
        <end position="187"/>
    </location>
</feature>
<evidence type="ECO:0000259" key="3">
    <source>
        <dbReference type="PROSITE" id="PS51782"/>
    </source>
</evidence>
<feature type="region of interest" description="Disordered" evidence="1">
    <location>
        <begin position="94"/>
        <end position="144"/>
    </location>
</feature>
<dbReference type="RefSeq" id="WP_377110805.1">
    <property type="nucleotide sequence ID" value="NZ_JBHTHZ010000001.1"/>
</dbReference>
<dbReference type="EMBL" id="JBHTHZ010000001">
    <property type="protein sequence ID" value="MFD0792094.1"/>
    <property type="molecule type" value="Genomic_DNA"/>
</dbReference>
<dbReference type="PROSITE" id="PS51782">
    <property type="entry name" value="LYSM"/>
    <property type="match status" value="1"/>
</dbReference>
<sequence length="326" mass="35354">MRLKKLLLSAMLFTFSTPLFAIAMPADSVGIENNNGKKVILHKLDPKDNYYSLGRKYGVSPKVIQQFNNNASMRIGNIIKVPTERSFVETVKPVPTPAQKAPQTQVNAPASTTVTTTPQQQAANKPKGADTTPAQTTPASATTQEYKVSAHETLYAIAKRFNTTVDAITSLNKLTSTNLVPGQVLQVPNGVTAPPPPAPAPLANREADTVKRDSTYVAPDSLNRNLTSPRYGLFEKNEKGVATWIDDASLDPNKKLILHRTAPIGTVMRITNPMNGKTTFAKVVGRFTDTESTRDAIIVMTKNVADALGALDKRFHVNISYGTPNE</sequence>
<gene>
    <name evidence="4" type="ORF">ACFQZX_00615</name>
</gene>
<dbReference type="Gene3D" id="3.10.350.10">
    <property type="entry name" value="LysM domain"/>
    <property type="match status" value="2"/>
</dbReference>
<feature type="compositionally biased region" description="Low complexity" evidence="1">
    <location>
        <begin position="106"/>
        <end position="124"/>
    </location>
</feature>
<dbReference type="PANTHER" id="PTHR33734:SF22">
    <property type="entry name" value="MEMBRANE-BOUND LYTIC MUREIN TRANSGLYCOSYLASE D"/>
    <property type="match status" value="1"/>
</dbReference>